<feature type="domain" description="HNH nuclease" evidence="1">
    <location>
        <begin position="222"/>
        <end position="273"/>
    </location>
</feature>
<keyword evidence="2" id="KW-0614">Plasmid</keyword>
<evidence type="ECO:0000313" key="2">
    <source>
        <dbReference type="EMBL" id="ABM39935.1"/>
    </source>
</evidence>
<dbReference type="OrthoDB" id="9804086at2"/>
<keyword evidence="3" id="KW-1185">Reference proteome</keyword>
<dbReference type="HOGENOM" id="CLU_067066_0_0_4"/>
<accession>A1VWA7</accession>
<gene>
    <name evidence="2" type="ordered locus">Pnap_4871</name>
</gene>
<dbReference type="KEGG" id="pna:Pnap_4871"/>
<organism evidence="2 3">
    <name type="scientific">Polaromonas naphthalenivorans (strain CJ2)</name>
    <dbReference type="NCBI Taxonomy" id="365044"/>
    <lineage>
        <taxon>Bacteria</taxon>
        <taxon>Pseudomonadati</taxon>
        <taxon>Pseudomonadota</taxon>
        <taxon>Betaproteobacteria</taxon>
        <taxon>Burkholderiales</taxon>
        <taxon>Comamonadaceae</taxon>
        <taxon>Polaromonas</taxon>
    </lineage>
</organism>
<proteinExistence type="predicted"/>
<dbReference type="EMBL" id="CP000532">
    <property type="protein sequence ID" value="ABM39935.1"/>
    <property type="molecule type" value="Genomic_DNA"/>
</dbReference>
<dbReference type="Proteomes" id="UP000000644">
    <property type="component" value="Plasmid pPNAP03"/>
</dbReference>
<dbReference type="InterPro" id="IPR003615">
    <property type="entry name" value="HNH_nuc"/>
</dbReference>
<dbReference type="AlphaFoldDB" id="A1VWA7"/>
<evidence type="ECO:0000259" key="1">
    <source>
        <dbReference type="SMART" id="SM00507"/>
    </source>
</evidence>
<geneLocation type="plasmid" evidence="2 3">
    <name>pPNAP03</name>
</geneLocation>
<dbReference type="SMART" id="SM00507">
    <property type="entry name" value="HNHc"/>
    <property type="match status" value="1"/>
</dbReference>
<dbReference type="Pfam" id="PF13395">
    <property type="entry name" value="HNH_4"/>
    <property type="match status" value="1"/>
</dbReference>
<protein>
    <submittedName>
        <fullName evidence="2">HNH nuclease</fullName>
    </submittedName>
</protein>
<dbReference type="CDD" id="cd00085">
    <property type="entry name" value="HNHc"/>
    <property type="match status" value="1"/>
</dbReference>
<sequence>MGASALPSAEEQLVFLGKLQRIFTESDFTATYKFALLMALADLAVELGADDGDEFMVSIRQIAERFIQMYWRHALPFGTGRPNTFSGVLTQNNGVQAAVVSAIATFRTRHGAASPQRARILPEYQALLRSVAQTVSAQPVNYLQNFGGMTDAFLYERAGAGQLKLKPGVAYCLRRFQPLVQQLSRSHWVEHIKRNRRNTGILGQADDLEDFLFSASRQSLLSMGQGLRKLDGSKCFYCTQALTEADVDHFVPFSQYPRDLAHNFVLAHPTCNRSKSDTLAAGPHLERWLERIGRHADAIKEVGMAAGMLADAQVSLKIAAWGYTTAIARGGSAWLAPSRYEAIDQRYNAYFIP</sequence>
<name>A1VWA7_POLNA</name>
<reference evidence="3" key="1">
    <citation type="journal article" date="2009" name="Environ. Microbiol.">
        <title>The genome of Polaromonas naphthalenivorans strain CJ2, isolated from coal tar-contaminated sediment, reveals physiological and metabolic versatility and evolution through extensive horizontal gene transfer.</title>
        <authorList>
            <person name="Yagi J.M."/>
            <person name="Sims D."/>
            <person name="Brettin T."/>
            <person name="Bruce D."/>
            <person name="Madsen E.L."/>
        </authorList>
    </citation>
    <scope>NUCLEOTIDE SEQUENCE [LARGE SCALE GENOMIC DNA]</scope>
    <source>
        <strain evidence="3">CJ2</strain>
        <plasmid evidence="3">Plasmid pPNAP03</plasmid>
    </source>
</reference>
<evidence type="ECO:0000313" key="3">
    <source>
        <dbReference type="Proteomes" id="UP000000644"/>
    </source>
</evidence>
<dbReference type="Gene3D" id="1.10.30.50">
    <property type="match status" value="1"/>
</dbReference>